<gene>
    <name evidence="2" type="ORF">BaRGS_00007372</name>
</gene>
<dbReference type="AlphaFoldDB" id="A0ABD0LPI2"/>
<feature type="region of interest" description="Disordered" evidence="1">
    <location>
        <begin position="24"/>
        <end position="44"/>
    </location>
</feature>
<keyword evidence="3" id="KW-1185">Reference proteome</keyword>
<proteinExistence type="predicted"/>
<reference evidence="2 3" key="1">
    <citation type="journal article" date="2023" name="Sci. Data">
        <title>Genome assembly of the Korean intertidal mud-creeper Batillaria attramentaria.</title>
        <authorList>
            <person name="Patra A.K."/>
            <person name="Ho P.T."/>
            <person name="Jun S."/>
            <person name="Lee S.J."/>
            <person name="Kim Y."/>
            <person name="Won Y.J."/>
        </authorList>
    </citation>
    <scope>NUCLEOTIDE SEQUENCE [LARGE SCALE GENOMIC DNA]</scope>
    <source>
        <strain evidence="2">Wonlab-2016</strain>
    </source>
</reference>
<feature type="non-terminal residue" evidence="2">
    <location>
        <position position="142"/>
    </location>
</feature>
<protein>
    <recommendedName>
        <fullName evidence="4">Secreted protein</fullName>
    </recommendedName>
</protein>
<evidence type="ECO:0000313" key="3">
    <source>
        <dbReference type="Proteomes" id="UP001519460"/>
    </source>
</evidence>
<evidence type="ECO:0000256" key="1">
    <source>
        <dbReference type="SAM" id="MobiDB-lite"/>
    </source>
</evidence>
<evidence type="ECO:0008006" key="4">
    <source>
        <dbReference type="Google" id="ProtNLM"/>
    </source>
</evidence>
<feature type="compositionally biased region" description="Basic and acidic residues" evidence="1">
    <location>
        <begin position="31"/>
        <end position="44"/>
    </location>
</feature>
<dbReference type="EMBL" id="JACVVK020000032">
    <property type="protein sequence ID" value="KAK7501247.1"/>
    <property type="molecule type" value="Genomic_DNA"/>
</dbReference>
<name>A0ABD0LPI2_9CAEN</name>
<accession>A0ABD0LPI2</accession>
<sequence>MCRLLVLSDCAMMWARVHSKHARPSLGRGVDSQRDDTLSGAERPRLDSRSLPEWRVTQSVNAETRSTSNCVQPSHTSAPCSYRRHDATVGLQTRSFQSEFYWNSNVCFRVPDRIFCASMARVARFVAGLPSQVSGYTYDRGS</sequence>
<evidence type="ECO:0000313" key="2">
    <source>
        <dbReference type="EMBL" id="KAK7501247.1"/>
    </source>
</evidence>
<organism evidence="2 3">
    <name type="scientific">Batillaria attramentaria</name>
    <dbReference type="NCBI Taxonomy" id="370345"/>
    <lineage>
        <taxon>Eukaryota</taxon>
        <taxon>Metazoa</taxon>
        <taxon>Spiralia</taxon>
        <taxon>Lophotrochozoa</taxon>
        <taxon>Mollusca</taxon>
        <taxon>Gastropoda</taxon>
        <taxon>Caenogastropoda</taxon>
        <taxon>Sorbeoconcha</taxon>
        <taxon>Cerithioidea</taxon>
        <taxon>Batillariidae</taxon>
        <taxon>Batillaria</taxon>
    </lineage>
</organism>
<dbReference type="Proteomes" id="UP001519460">
    <property type="component" value="Unassembled WGS sequence"/>
</dbReference>
<comment type="caution">
    <text evidence="2">The sequence shown here is derived from an EMBL/GenBank/DDBJ whole genome shotgun (WGS) entry which is preliminary data.</text>
</comment>